<evidence type="ECO:0000313" key="3">
    <source>
        <dbReference type="Proteomes" id="UP000013248"/>
    </source>
</evidence>
<dbReference type="HOGENOM" id="CLU_138964_0_0_6"/>
<feature type="transmembrane region" description="Helical" evidence="1">
    <location>
        <begin position="74"/>
        <end position="98"/>
    </location>
</feature>
<dbReference type="eggNOG" id="ENOG50334AY">
    <property type="taxonomic scope" value="Bacteria"/>
</dbReference>
<keyword evidence="1" id="KW-0812">Transmembrane</keyword>
<reference evidence="2 3" key="1">
    <citation type="submission" date="2013-02" db="EMBL/GenBank/DDBJ databases">
        <title>The Genome Sequence of Acinetobacter sp. ANC 3862.</title>
        <authorList>
            <consortium name="The Broad Institute Genome Sequencing Platform"/>
            <consortium name="The Broad Institute Genome Sequencing Center for Infectious Disease"/>
            <person name="Cerqueira G."/>
            <person name="Feldgarden M."/>
            <person name="Courvalin P."/>
            <person name="Perichon B."/>
            <person name="Grillot-Courvalin C."/>
            <person name="Clermont D."/>
            <person name="Rocha E."/>
            <person name="Yoon E.-J."/>
            <person name="Nemec A."/>
            <person name="Walker B."/>
            <person name="Young S.K."/>
            <person name="Zeng Q."/>
            <person name="Gargeya S."/>
            <person name="Fitzgerald M."/>
            <person name="Haas B."/>
            <person name="Abouelleil A."/>
            <person name="Alvarado L."/>
            <person name="Arachchi H.M."/>
            <person name="Berlin A.M."/>
            <person name="Chapman S.B."/>
            <person name="Dewar J."/>
            <person name="Goldberg J."/>
            <person name="Griggs A."/>
            <person name="Gujja S."/>
            <person name="Hansen M."/>
            <person name="Howarth C."/>
            <person name="Imamovic A."/>
            <person name="Larimer J."/>
            <person name="McCowan C."/>
            <person name="Murphy C."/>
            <person name="Neiman D."/>
            <person name="Pearson M."/>
            <person name="Priest M."/>
            <person name="Roberts A."/>
            <person name="Saif S."/>
            <person name="Shea T."/>
            <person name="Sisk P."/>
            <person name="Sykes S."/>
            <person name="Wortman J."/>
            <person name="Nusbaum C."/>
            <person name="Birren B."/>
        </authorList>
    </citation>
    <scope>NUCLEOTIDE SEQUENCE [LARGE SCALE GENOMIC DNA]</scope>
    <source>
        <strain evidence="2 3">ANC 3862</strain>
    </source>
</reference>
<dbReference type="STRING" id="1217705.F900_01856"/>
<dbReference type="PATRIC" id="fig|1217705.3.peg.1806"/>
<keyword evidence="1" id="KW-1133">Transmembrane helix</keyword>
<evidence type="ECO:0000313" key="2">
    <source>
        <dbReference type="EMBL" id="ENX00872.1"/>
    </source>
</evidence>
<gene>
    <name evidence="2" type="ORF">F900_01856</name>
</gene>
<name>N9NDF3_9GAMM</name>
<dbReference type="EMBL" id="APRP01000018">
    <property type="protein sequence ID" value="ENX00872.1"/>
    <property type="molecule type" value="Genomic_DNA"/>
</dbReference>
<dbReference type="RefSeq" id="WP_005216915.1">
    <property type="nucleotide sequence ID" value="NZ_KB850089.1"/>
</dbReference>
<comment type="caution">
    <text evidence="2">The sequence shown here is derived from an EMBL/GenBank/DDBJ whole genome shotgun (WGS) entry which is preliminary data.</text>
</comment>
<feature type="transmembrane region" description="Helical" evidence="1">
    <location>
        <begin position="12"/>
        <end position="34"/>
    </location>
</feature>
<proteinExistence type="predicted"/>
<dbReference type="AlphaFoldDB" id="N9NDF3"/>
<protein>
    <submittedName>
        <fullName evidence="2">Uncharacterized protein</fullName>
    </submittedName>
</protein>
<accession>N9NDF3</accession>
<keyword evidence="1" id="KW-0472">Membrane</keyword>
<dbReference type="Proteomes" id="UP000013248">
    <property type="component" value="Unassembled WGS sequence"/>
</dbReference>
<sequence length="127" mass="13780">MAEPVSSGAGAVAIKMYGVGVILAIVIALGYLVVVMTRMPRTRSEWVVSLVTTVIGSIAGGGFVIQYFNLHNYITTWAGLSAIGGLFFVSGLPFWAIIRWTFNYINAREGATILDVGKELKDFKDNF</sequence>
<organism evidence="2 3">
    <name type="scientific">Acinetobacter modestus</name>
    <dbReference type="NCBI Taxonomy" id="1776740"/>
    <lineage>
        <taxon>Bacteria</taxon>
        <taxon>Pseudomonadati</taxon>
        <taxon>Pseudomonadota</taxon>
        <taxon>Gammaproteobacteria</taxon>
        <taxon>Moraxellales</taxon>
        <taxon>Moraxellaceae</taxon>
        <taxon>Acinetobacter</taxon>
    </lineage>
</organism>
<evidence type="ECO:0000256" key="1">
    <source>
        <dbReference type="SAM" id="Phobius"/>
    </source>
</evidence>
<feature type="transmembrane region" description="Helical" evidence="1">
    <location>
        <begin position="46"/>
        <end position="68"/>
    </location>
</feature>